<dbReference type="InterPro" id="IPR020038">
    <property type="entry name" value="Circ_bacteriocin"/>
</dbReference>
<sequence length="87" mass="8990">MKKSRYLVLSAVAVLTLAFASVNLASMLGISTVAAKKVIDIIDTASTVATIISLIGVIVGVGGITAGLVTTAKAMIKKYGKKYATMW</sequence>
<proteinExistence type="predicted"/>
<evidence type="ECO:0000313" key="4">
    <source>
        <dbReference type="EMBL" id="SJZ75127.1"/>
    </source>
</evidence>
<accession>A0A1T4N7U6</accession>
<dbReference type="Pfam" id="PF09221">
    <property type="entry name" value="Bacteriocin_IId"/>
    <property type="match status" value="1"/>
</dbReference>
<feature type="transmembrane region" description="Helical" evidence="3">
    <location>
        <begin position="51"/>
        <end position="72"/>
    </location>
</feature>
<reference evidence="4 5" key="1">
    <citation type="submission" date="2017-02" db="EMBL/GenBank/DDBJ databases">
        <authorList>
            <person name="Peterson S.W."/>
        </authorList>
    </citation>
    <scope>NUCLEOTIDE SEQUENCE [LARGE SCALE GENOMIC DNA]</scope>
    <source>
        <strain evidence="4 5">DSM 15102</strain>
    </source>
</reference>
<dbReference type="GO" id="GO:0005576">
    <property type="term" value="C:extracellular region"/>
    <property type="evidence" value="ECO:0007669"/>
    <property type="project" value="UniProtKB-SubCell"/>
</dbReference>
<evidence type="ECO:0000256" key="3">
    <source>
        <dbReference type="SAM" id="Phobius"/>
    </source>
</evidence>
<comment type="subcellular location">
    <subcellularLocation>
        <location evidence="1">Secreted</location>
    </subcellularLocation>
</comment>
<keyword evidence="3" id="KW-0472">Membrane</keyword>
<protein>
    <submittedName>
        <fullName evidence="4">Circular bacteriocin, circularin A/uberolysin family</fullName>
    </submittedName>
</protein>
<dbReference type="NCBIfam" id="TIGR03651">
    <property type="entry name" value="circ_ocin_uber"/>
    <property type="match status" value="1"/>
</dbReference>
<dbReference type="InterPro" id="IPR009086">
    <property type="entry name" value="Bacteriocin_AS48"/>
</dbReference>
<dbReference type="Proteomes" id="UP000196365">
    <property type="component" value="Unassembled WGS sequence"/>
</dbReference>
<keyword evidence="3" id="KW-1133">Transmembrane helix</keyword>
<dbReference type="Gene3D" id="1.20.225.10">
    <property type="entry name" value="Bacteriocin AS-48"/>
    <property type="match status" value="1"/>
</dbReference>
<dbReference type="AlphaFoldDB" id="A0A1T4N7U6"/>
<evidence type="ECO:0000256" key="1">
    <source>
        <dbReference type="ARBA" id="ARBA00004613"/>
    </source>
</evidence>
<evidence type="ECO:0000313" key="5">
    <source>
        <dbReference type="Proteomes" id="UP000196365"/>
    </source>
</evidence>
<gene>
    <name evidence="4" type="ORF">SAMN02745973_01593</name>
</gene>
<keyword evidence="5" id="KW-1185">Reference proteome</keyword>
<organism evidence="4 5">
    <name type="scientific">Garciella nitratireducens DSM 15102</name>
    <dbReference type="NCBI Taxonomy" id="1121911"/>
    <lineage>
        <taxon>Bacteria</taxon>
        <taxon>Bacillati</taxon>
        <taxon>Bacillota</taxon>
        <taxon>Clostridia</taxon>
        <taxon>Eubacteriales</taxon>
        <taxon>Eubacteriaceae</taxon>
        <taxon>Garciella</taxon>
    </lineage>
</organism>
<dbReference type="EMBL" id="FUWV01000009">
    <property type="protein sequence ID" value="SJZ75127.1"/>
    <property type="molecule type" value="Genomic_DNA"/>
</dbReference>
<keyword evidence="2" id="KW-0964">Secreted</keyword>
<keyword evidence="3" id="KW-0812">Transmembrane</keyword>
<evidence type="ECO:0000256" key="2">
    <source>
        <dbReference type="ARBA" id="ARBA00022525"/>
    </source>
</evidence>
<dbReference type="RefSeq" id="WP_087678990.1">
    <property type="nucleotide sequence ID" value="NZ_FUWV01000009.1"/>
</dbReference>
<name>A0A1T4N7U6_9FIRM</name>